<evidence type="ECO:0000313" key="2">
    <source>
        <dbReference type="EMBL" id="MFD1032825.1"/>
    </source>
</evidence>
<accession>A0ABW3LFL2</accession>
<feature type="chain" id="PRO_5046558146" evidence="1">
    <location>
        <begin position="19"/>
        <end position="54"/>
    </location>
</feature>
<evidence type="ECO:0000256" key="1">
    <source>
        <dbReference type="SAM" id="SignalP"/>
    </source>
</evidence>
<keyword evidence="3" id="KW-1185">Reference proteome</keyword>
<name>A0ABW3LFL2_9BACL</name>
<keyword evidence="1" id="KW-0732">Signal</keyword>
<proteinExistence type="predicted"/>
<comment type="caution">
    <text evidence="2">The sequence shown here is derived from an EMBL/GenBank/DDBJ whole genome shotgun (WGS) entry which is preliminary data.</text>
</comment>
<organism evidence="2 3">
    <name type="scientific">Metaplanococcus flavidus</name>
    <dbReference type="NCBI Taxonomy" id="569883"/>
    <lineage>
        <taxon>Bacteria</taxon>
        <taxon>Bacillati</taxon>
        <taxon>Bacillota</taxon>
        <taxon>Bacilli</taxon>
        <taxon>Bacillales</taxon>
        <taxon>Caryophanaceae</taxon>
        <taxon>Metaplanococcus</taxon>
    </lineage>
</organism>
<dbReference type="EMBL" id="JBHTKI010000033">
    <property type="protein sequence ID" value="MFD1032825.1"/>
    <property type="molecule type" value="Genomic_DNA"/>
</dbReference>
<feature type="signal peptide" evidence="1">
    <location>
        <begin position="1"/>
        <end position="18"/>
    </location>
</feature>
<dbReference type="Proteomes" id="UP001597109">
    <property type="component" value="Unassembled WGS sequence"/>
</dbReference>
<reference evidence="3" key="1">
    <citation type="journal article" date="2019" name="Int. J. Syst. Evol. Microbiol.">
        <title>The Global Catalogue of Microorganisms (GCM) 10K type strain sequencing project: providing services to taxonomists for standard genome sequencing and annotation.</title>
        <authorList>
            <consortium name="The Broad Institute Genomics Platform"/>
            <consortium name="The Broad Institute Genome Sequencing Center for Infectious Disease"/>
            <person name="Wu L."/>
            <person name="Ma J."/>
        </authorList>
    </citation>
    <scope>NUCLEOTIDE SEQUENCE [LARGE SCALE GENOMIC DNA]</scope>
    <source>
        <strain evidence="3">CCUG 56756</strain>
    </source>
</reference>
<dbReference type="RefSeq" id="WP_379083312.1">
    <property type="nucleotide sequence ID" value="NZ_JBHTKI010000033.1"/>
</dbReference>
<evidence type="ECO:0000313" key="3">
    <source>
        <dbReference type="Proteomes" id="UP001597109"/>
    </source>
</evidence>
<sequence>MKKCIILFFILVSTIVFSACGGAQSQEKRYVDVPNTEDFDTLDIQGVDENVSVQ</sequence>
<protein>
    <submittedName>
        <fullName evidence="2">Uncharacterized protein</fullName>
    </submittedName>
</protein>
<gene>
    <name evidence="2" type="ORF">ACFQ1X_15445</name>
</gene>
<dbReference type="PROSITE" id="PS51257">
    <property type="entry name" value="PROKAR_LIPOPROTEIN"/>
    <property type="match status" value="1"/>
</dbReference>